<protein>
    <submittedName>
        <fullName evidence="3">DNA alkylation damage repair protein AlkB</fullName>
    </submittedName>
</protein>
<dbReference type="GO" id="GO:0016491">
    <property type="term" value="F:oxidoreductase activity"/>
    <property type="evidence" value="ECO:0007669"/>
    <property type="project" value="TreeGrafter"/>
</dbReference>
<dbReference type="PROSITE" id="PS51471">
    <property type="entry name" value="FE2OG_OXY"/>
    <property type="match status" value="1"/>
</dbReference>
<dbReference type="Pfam" id="PF13532">
    <property type="entry name" value="2OG-FeII_Oxy_2"/>
    <property type="match status" value="1"/>
</dbReference>
<organism evidence="3 4">
    <name type="scientific">Phenylobacterium zucineum (strain HLK1)</name>
    <dbReference type="NCBI Taxonomy" id="450851"/>
    <lineage>
        <taxon>Bacteria</taxon>
        <taxon>Pseudomonadati</taxon>
        <taxon>Pseudomonadota</taxon>
        <taxon>Alphaproteobacteria</taxon>
        <taxon>Caulobacterales</taxon>
        <taxon>Caulobacteraceae</taxon>
        <taxon>Phenylobacterium</taxon>
    </lineage>
</organism>
<reference evidence="3 4" key="1">
    <citation type="journal article" date="2008" name="BMC Genomics">
        <title>Complete genome of Phenylobacterium zucineum - a novel facultative intracellular bacterium isolated from human erythroleukemia cell line K562.</title>
        <authorList>
            <person name="Luo Y."/>
            <person name="Xu X."/>
            <person name="Ding Z."/>
            <person name="Liu Z."/>
            <person name="Zhang B."/>
            <person name="Yan Z."/>
            <person name="Sun J."/>
            <person name="Hu S."/>
            <person name="Hu X."/>
        </authorList>
    </citation>
    <scope>NUCLEOTIDE SEQUENCE [LARGE SCALE GENOMIC DNA]</scope>
    <source>
        <strain evidence="3 4">HLK1</strain>
    </source>
</reference>
<dbReference type="SUPFAM" id="SSF51197">
    <property type="entry name" value="Clavaminate synthase-like"/>
    <property type="match status" value="1"/>
</dbReference>
<name>B4RAN1_PHEZH</name>
<dbReference type="PANTHER" id="PTHR12463">
    <property type="entry name" value="OXYGENASE-RELATED"/>
    <property type="match status" value="1"/>
</dbReference>
<feature type="domain" description="Fe2OG dioxygenase" evidence="2">
    <location>
        <begin position="145"/>
        <end position="236"/>
    </location>
</feature>
<dbReference type="InterPro" id="IPR037151">
    <property type="entry name" value="AlkB-like_sf"/>
</dbReference>
<evidence type="ECO:0000256" key="1">
    <source>
        <dbReference type="SAM" id="MobiDB-lite"/>
    </source>
</evidence>
<dbReference type="HOGENOM" id="CLU_093795_0_0_5"/>
<dbReference type="eggNOG" id="COG3145">
    <property type="taxonomic scope" value="Bacteria"/>
</dbReference>
<dbReference type="InterPro" id="IPR032857">
    <property type="entry name" value="ALKBH4"/>
</dbReference>
<dbReference type="Proteomes" id="UP000001868">
    <property type="component" value="Chromosome"/>
</dbReference>
<dbReference type="InterPro" id="IPR027450">
    <property type="entry name" value="AlkB-like"/>
</dbReference>
<evidence type="ECO:0000313" key="4">
    <source>
        <dbReference type="Proteomes" id="UP000001868"/>
    </source>
</evidence>
<proteinExistence type="predicted"/>
<dbReference type="Gene3D" id="2.60.120.590">
    <property type="entry name" value="Alpha-ketoglutarate-dependent dioxygenase AlkB-like"/>
    <property type="match status" value="1"/>
</dbReference>
<gene>
    <name evidence="3" type="primary">alkB</name>
    <name evidence="3" type="ordered locus">PHZ_c3220</name>
</gene>
<dbReference type="PANTHER" id="PTHR12463:SF1">
    <property type="entry name" value="2-OXOGLUTARATE AND FE-DEPENDENT OXYGENASE FAMILY PROTEIN"/>
    <property type="match status" value="1"/>
</dbReference>
<dbReference type="AlphaFoldDB" id="B4RAN1"/>
<dbReference type="STRING" id="450851.PHZ_c3220"/>
<evidence type="ECO:0000313" key="3">
    <source>
        <dbReference type="EMBL" id="ACG79629.1"/>
    </source>
</evidence>
<dbReference type="GO" id="GO:0032451">
    <property type="term" value="F:demethylase activity"/>
    <property type="evidence" value="ECO:0007669"/>
    <property type="project" value="TreeGrafter"/>
</dbReference>
<accession>B4RAN1</accession>
<feature type="region of interest" description="Disordered" evidence="1">
    <location>
        <begin position="1"/>
        <end position="41"/>
    </location>
</feature>
<dbReference type="EMBL" id="CP000747">
    <property type="protein sequence ID" value="ACG79629.1"/>
    <property type="molecule type" value="Genomic_DNA"/>
</dbReference>
<dbReference type="KEGG" id="pzu:PHZ_c3220"/>
<sequence length="238" mass="26447">MGAGRRAGSTSNGGRRPASGSRPREPGPHLPPAAGRPHLIGTMPAAQPSLFEAPPPALPARAPEGLAYRPDFLTAAEEADLLDRLSRLPFEPFQFRGYEGRRRVVSFGWRYDFNGPGLVEAEPMPGWLRPVRDRAADFAGLPPEAFGHVLINEYREGAPIGWHKDRPVFEKVAGISLGAPCVMRFRRRAGERFERLNVPLAPRSIYLLDGPARTEWEHSLPEAKALRYSITFRNLRAR</sequence>
<evidence type="ECO:0000259" key="2">
    <source>
        <dbReference type="PROSITE" id="PS51471"/>
    </source>
</evidence>
<keyword evidence="4" id="KW-1185">Reference proteome</keyword>
<dbReference type="GO" id="GO:0070988">
    <property type="term" value="P:demethylation"/>
    <property type="evidence" value="ECO:0007669"/>
    <property type="project" value="InterPro"/>
</dbReference>
<dbReference type="InterPro" id="IPR005123">
    <property type="entry name" value="Oxoglu/Fe-dep_dioxygenase_dom"/>
</dbReference>